<protein>
    <submittedName>
        <fullName evidence="1">Uncharacterized protein</fullName>
    </submittedName>
</protein>
<comment type="caution">
    <text evidence="1">The sequence shown here is derived from an EMBL/GenBank/DDBJ whole genome shotgun (WGS) entry which is preliminary data.</text>
</comment>
<gene>
    <name evidence="1" type="ORF">MJG53_018850</name>
</gene>
<reference evidence="1" key="1">
    <citation type="submission" date="2022-03" db="EMBL/GenBank/DDBJ databases">
        <title>Genomic analyses of argali, domestic sheep and their hybrids provide insights into chromosomal evolution, heterosis and genetic basis of agronomic traits.</title>
        <authorList>
            <person name="Li M."/>
        </authorList>
    </citation>
    <scope>NUCLEOTIDE SEQUENCE</scope>
    <source>
        <strain evidence="1">F1 hybrid</strain>
    </source>
</reference>
<evidence type="ECO:0000313" key="2">
    <source>
        <dbReference type="Proteomes" id="UP001057279"/>
    </source>
</evidence>
<sequence>MKDLMTGHLQLIQAYHSVLLEGEGGRLDTERRPCETRAEMRVRQAGPQKREQQEEEILHERFQRGLSPTDTLVSPVKSSFRLVLQNHERMDLCCFKSPACGILLAQSSECRWPSDNP</sequence>
<accession>A0ACB9U3V8</accession>
<evidence type="ECO:0000313" key="1">
    <source>
        <dbReference type="EMBL" id="KAI4556896.1"/>
    </source>
</evidence>
<keyword evidence="2" id="KW-1185">Reference proteome</keyword>
<name>A0ACB9U3V8_9CETA</name>
<proteinExistence type="predicted"/>
<dbReference type="EMBL" id="CM043050">
    <property type="protein sequence ID" value="KAI4556896.1"/>
    <property type="molecule type" value="Genomic_DNA"/>
</dbReference>
<organism evidence="1 2">
    <name type="scientific">Ovis ammon polii x Ovis aries</name>
    <dbReference type="NCBI Taxonomy" id="2918886"/>
    <lineage>
        <taxon>Eukaryota</taxon>
        <taxon>Metazoa</taxon>
        <taxon>Chordata</taxon>
        <taxon>Craniata</taxon>
        <taxon>Vertebrata</taxon>
        <taxon>Euteleostomi</taxon>
        <taxon>Mammalia</taxon>
        <taxon>Eutheria</taxon>
        <taxon>Laurasiatheria</taxon>
        <taxon>Artiodactyla</taxon>
        <taxon>Ruminantia</taxon>
        <taxon>Pecora</taxon>
        <taxon>Bovidae</taxon>
        <taxon>Caprinae</taxon>
        <taxon>Ovis</taxon>
    </lineage>
</organism>
<dbReference type="Proteomes" id="UP001057279">
    <property type="component" value="Linkage Group LG25"/>
</dbReference>